<feature type="region of interest" description="Disordered" evidence="1">
    <location>
        <begin position="479"/>
        <end position="522"/>
    </location>
</feature>
<dbReference type="EMBL" id="KZ678839">
    <property type="protein sequence ID" value="PSR74701.1"/>
    <property type="molecule type" value="Genomic_DNA"/>
</dbReference>
<dbReference type="InterPro" id="IPR036236">
    <property type="entry name" value="Znf_C2H2_sf"/>
</dbReference>
<dbReference type="SMART" id="SM00355">
    <property type="entry name" value="ZnF_C2H2"/>
    <property type="match status" value="3"/>
</dbReference>
<dbReference type="InterPro" id="IPR051061">
    <property type="entry name" value="Zinc_finger_trans_reg"/>
</dbReference>
<organism evidence="3 4">
    <name type="scientific">Coniella lustricola</name>
    <dbReference type="NCBI Taxonomy" id="2025994"/>
    <lineage>
        <taxon>Eukaryota</taxon>
        <taxon>Fungi</taxon>
        <taxon>Dikarya</taxon>
        <taxon>Ascomycota</taxon>
        <taxon>Pezizomycotina</taxon>
        <taxon>Sordariomycetes</taxon>
        <taxon>Sordariomycetidae</taxon>
        <taxon>Diaporthales</taxon>
        <taxon>Schizoparmaceae</taxon>
        <taxon>Coniella</taxon>
    </lineage>
</organism>
<dbReference type="Proteomes" id="UP000241462">
    <property type="component" value="Unassembled WGS sequence"/>
</dbReference>
<evidence type="ECO:0000256" key="1">
    <source>
        <dbReference type="SAM" id="MobiDB-lite"/>
    </source>
</evidence>
<accession>A0A2T2ZS76</accession>
<feature type="region of interest" description="Disordered" evidence="1">
    <location>
        <begin position="276"/>
        <end position="325"/>
    </location>
</feature>
<feature type="compositionally biased region" description="Low complexity" evidence="1">
    <location>
        <begin position="282"/>
        <end position="293"/>
    </location>
</feature>
<evidence type="ECO:0000259" key="2">
    <source>
        <dbReference type="SMART" id="SM00355"/>
    </source>
</evidence>
<dbReference type="PANTHER" id="PTHR46179">
    <property type="entry name" value="ZINC FINGER PROTEIN"/>
    <property type="match status" value="1"/>
</dbReference>
<dbReference type="AlphaFoldDB" id="A0A2T2ZS76"/>
<feature type="compositionally biased region" description="Basic and acidic residues" evidence="1">
    <location>
        <begin position="479"/>
        <end position="492"/>
    </location>
</feature>
<feature type="region of interest" description="Disordered" evidence="1">
    <location>
        <begin position="142"/>
        <end position="173"/>
    </location>
</feature>
<sequence>MVTAMMSSAHEMYDPDAVVPQNSPLLVARRVNTQPSPSPEFEVPLSHVSPPPKPGQPKTKRRKVRPSQGDAVLIGYMGNGADPDIAARAGQSPLVTDMESSSASDSEGYIDDTDSRNDALSPTSSCALADTALAALAFGSGRRRSVGEDKSTSPPPGSPAQAPVPPTSVPAPITIPIRVPTAATSTGLFDREADGSRYWGSPESLSPRLHTAVRRDDRPEPVFLAPYSPGSIYSPRCFASPTASLGHGELPPIQSTLPRSESNAGLTLPSLKESLGSFSTDQLSPQSFSQSPPGIQAGLQRLPSISHASSPPISPQDMLSRSPHQPIMAPGTFYPYLPNGMQHHHRHRHSVDYNGSTPSDQSIATPATNCSVAERMNLEGVAFSNPAEGQYTCTFEGCKAQPFQTQYLLNSHANVHSQARPHYCPVAGCTRSEGGKGFKRKNEMIRHGLVHQSPGYVCPFCPDREHKYPRPDNLQRHVRVHHPDKDKDDALLRDVLSQRPDGPSRGRRRRGPNFRIQDEMVA</sequence>
<evidence type="ECO:0000313" key="3">
    <source>
        <dbReference type="EMBL" id="PSR74701.1"/>
    </source>
</evidence>
<gene>
    <name evidence="3" type="ORF">BD289DRAFT_211985</name>
</gene>
<feature type="region of interest" description="Disordered" evidence="1">
    <location>
        <begin position="94"/>
        <end position="123"/>
    </location>
</feature>
<protein>
    <recommendedName>
        <fullName evidence="2">C2H2-type domain-containing protein</fullName>
    </recommendedName>
</protein>
<reference evidence="3 4" key="1">
    <citation type="journal article" date="2018" name="Mycol. Prog.">
        <title>Coniella lustricola, a new species from submerged detritus.</title>
        <authorList>
            <person name="Raudabaugh D.B."/>
            <person name="Iturriaga T."/>
            <person name="Carver A."/>
            <person name="Mondo S."/>
            <person name="Pangilinan J."/>
            <person name="Lipzen A."/>
            <person name="He G."/>
            <person name="Amirebrahimi M."/>
            <person name="Grigoriev I.V."/>
            <person name="Miller A.N."/>
        </authorList>
    </citation>
    <scope>NUCLEOTIDE SEQUENCE [LARGE SCALE GENOMIC DNA]</scope>
    <source>
        <strain evidence="3 4">B22-T-1</strain>
    </source>
</reference>
<evidence type="ECO:0000313" key="4">
    <source>
        <dbReference type="Proteomes" id="UP000241462"/>
    </source>
</evidence>
<feature type="domain" description="C2H2-type" evidence="2">
    <location>
        <begin position="456"/>
        <end position="481"/>
    </location>
</feature>
<dbReference type="OrthoDB" id="6077919at2759"/>
<proteinExistence type="predicted"/>
<keyword evidence="4" id="KW-1185">Reference proteome</keyword>
<dbReference type="GO" id="GO:0005634">
    <property type="term" value="C:nucleus"/>
    <property type="evidence" value="ECO:0007669"/>
    <property type="project" value="TreeGrafter"/>
</dbReference>
<feature type="region of interest" description="Disordered" evidence="1">
    <location>
        <begin position="24"/>
        <end position="77"/>
    </location>
</feature>
<name>A0A2T2ZS76_9PEZI</name>
<dbReference type="InParanoid" id="A0A2T2ZS76"/>
<dbReference type="STRING" id="2025994.A0A2T2ZS76"/>
<feature type="domain" description="C2H2-type" evidence="2">
    <location>
        <begin position="422"/>
        <end position="451"/>
    </location>
</feature>
<dbReference type="Gene3D" id="3.30.160.60">
    <property type="entry name" value="Classic Zinc Finger"/>
    <property type="match status" value="1"/>
</dbReference>
<dbReference type="SUPFAM" id="SSF57667">
    <property type="entry name" value="beta-beta-alpha zinc fingers"/>
    <property type="match status" value="1"/>
</dbReference>
<feature type="domain" description="C2H2-type" evidence="2">
    <location>
        <begin position="391"/>
        <end position="416"/>
    </location>
</feature>
<feature type="compositionally biased region" description="Pro residues" evidence="1">
    <location>
        <begin position="153"/>
        <end position="169"/>
    </location>
</feature>
<dbReference type="InterPro" id="IPR013087">
    <property type="entry name" value="Znf_C2H2_type"/>
</dbReference>
<dbReference type="GO" id="GO:0006357">
    <property type="term" value="P:regulation of transcription by RNA polymerase II"/>
    <property type="evidence" value="ECO:0007669"/>
    <property type="project" value="TreeGrafter"/>
</dbReference>
<dbReference type="PANTHER" id="PTHR46179:SF19">
    <property type="entry name" value="C2H2 FINGER DOMAIN TRANSCRIPTION FACTOR (EUROFUNG)-RELATED"/>
    <property type="match status" value="1"/>
</dbReference>